<comment type="caution">
    <text evidence="1">The sequence shown here is derived from an EMBL/GenBank/DDBJ whole genome shotgun (WGS) entry which is preliminary data.</text>
</comment>
<organism evidence="1 2">
    <name type="scientific">Guyanagaster necrorhizus</name>
    <dbReference type="NCBI Taxonomy" id="856835"/>
    <lineage>
        <taxon>Eukaryota</taxon>
        <taxon>Fungi</taxon>
        <taxon>Dikarya</taxon>
        <taxon>Basidiomycota</taxon>
        <taxon>Agaricomycotina</taxon>
        <taxon>Agaricomycetes</taxon>
        <taxon>Agaricomycetidae</taxon>
        <taxon>Agaricales</taxon>
        <taxon>Marasmiineae</taxon>
        <taxon>Physalacriaceae</taxon>
        <taxon>Guyanagaster</taxon>
    </lineage>
</organism>
<keyword evidence="2" id="KW-1185">Reference proteome</keyword>
<gene>
    <name evidence="1" type="ORF">BT62DRAFT_1005345</name>
</gene>
<evidence type="ECO:0000313" key="2">
    <source>
        <dbReference type="Proteomes" id="UP000812287"/>
    </source>
</evidence>
<evidence type="ECO:0000313" key="1">
    <source>
        <dbReference type="EMBL" id="KAG7446947.1"/>
    </source>
</evidence>
<reference evidence="1" key="1">
    <citation type="submission" date="2020-11" db="EMBL/GenBank/DDBJ databases">
        <title>Adaptations for nitrogen fixation in a non-lichenized fungal sporocarp promotes dispersal by wood-feeding termites.</title>
        <authorList>
            <consortium name="DOE Joint Genome Institute"/>
            <person name="Koch R.A."/>
            <person name="Yoon G."/>
            <person name="Arayal U."/>
            <person name="Lail K."/>
            <person name="Amirebrahimi M."/>
            <person name="Labutti K."/>
            <person name="Lipzen A."/>
            <person name="Riley R."/>
            <person name="Barry K."/>
            <person name="Henrissat B."/>
            <person name="Grigoriev I.V."/>
            <person name="Herr J.R."/>
            <person name="Aime M.C."/>
        </authorList>
    </citation>
    <scope>NUCLEOTIDE SEQUENCE</scope>
    <source>
        <strain evidence="1">MCA 3950</strain>
    </source>
</reference>
<protein>
    <submittedName>
        <fullName evidence="1">Uncharacterized protein</fullName>
    </submittedName>
</protein>
<dbReference type="EMBL" id="MU250533">
    <property type="protein sequence ID" value="KAG7446947.1"/>
    <property type="molecule type" value="Genomic_DNA"/>
</dbReference>
<dbReference type="AlphaFoldDB" id="A0A9P8AUI4"/>
<dbReference type="GeneID" id="66099423"/>
<dbReference type="Proteomes" id="UP000812287">
    <property type="component" value="Unassembled WGS sequence"/>
</dbReference>
<accession>A0A9P8AUI4</accession>
<proteinExistence type="predicted"/>
<sequence length="237" mass="26190">MGMHVLTDIYVLKNDAYVCRLVTLYADNGSELEALCARLLAVFTYTQHLPTTRSLFPPSVLSFPLGTSLALCSTFPRYEAMAPSMSTLAPVDSDTCPWLFTIEAHKHFNVYVSMASIFILDVGVNGLPIPLKFDALLVDVRTSNLGRRRFFVSLPSRIDSCGRHYAFFPMVQDELFGLDSAPRHLDPQRGVNVPEIGAGVVFKWNVPPGRLRGSIDSALAYRGGMHVVALSCFSSRQ</sequence>
<dbReference type="RefSeq" id="XP_043040447.1">
    <property type="nucleotide sequence ID" value="XM_043177136.1"/>
</dbReference>
<name>A0A9P8AUI4_9AGAR</name>